<name>A0A8S5M3B2_9CAUD</name>
<proteinExistence type="predicted"/>
<dbReference type="InterPro" id="IPR053745">
    <property type="entry name" value="Viral_Tail_Comp_sf"/>
</dbReference>
<dbReference type="Pfam" id="PF11367">
    <property type="entry name" value="Tail_completion_gp17"/>
    <property type="match status" value="1"/>
</dbReference>
<evidence type="ECO:0000313" key="1">
    <source>
        <dbReference type="EMBL" id="DAD76555.1"/>
    </source>
</evidence>
<accession>A0A8S5M3B2</accession>
<reference evidence="1" key="1">
    <citation type="journal article" date="2021" name="Proc. Natl. Acad. Sci. U.S.A.">
        <title>A Catalog of Tens of Thousands of Viruses from Human Metagenomes Reveals Hidden Associations with Chronic Diseases.</title>
        <authorList>
            <person name="Tisza M.J."/>
            <person name="Buck C.B."/>
        </authorList>
    </citation>
    <scope>NUCLEOTIDE SEQUENCE</scope>
    <source>
        <strain evidence="1">Ctqpo8</strain>
    </source>
</reference>
<organism evidence="1">
    <name type="scientific">Siphoviridae sp. ctqpo8</name>
    <dbReference type="NCBI Taxonomy" id="2826469"/>
    <lineage>
        <taxon>Viruses</taxon>
        <taxon>Duplodnaviria</taxon>
        <taxon>Heunggongvirae</taxon>
        <taxon>Uroviricota</taxon>
        <taxon>Caudoviricetes</taxon>
    </lineage>
</organism>
<dbReference type="InterPro" id="IPR021508">
    <property type="entry name" value="Gp17-like"/>
</dbReference>
<sequence>MIPTEIMVDMLSAVLSKEKIYPEVVPSAVQPPFIHYSESCEPTPSKDGDAGAVTTTVVSVAASTKAEAARLADAVVSALDMRESGERVFYYQGREYVFFDQDRISTYDMTFKIL</sequence>
<dbReference type="Gene3D" id="3.30.2000.30">
    <property type="match status" value="1"/>
</dbReference>
<protein>
    <submittedName>
        <fullName evidence="1">PORTAL PROTEIN, 15 PROTEIN, HEAD PROTEIN, VIRAL INFECTION, TAILED.2A</fullName>
    </submittedName>
</protein>
<dbReference type="EMBL" id="BK014804">
    <property type="protein sequence ID" value="DAD76555.1"/>
    <property type="molecule type" value="Genomic_DNA"/>
</dbReference>